<protein>
    <submittedName>
        <fullName evidence="2">Uncharacterized protein</fullName>
    </submittedName>
</protein>
<gene>
    <name evidence="2" type="ORF">EVOR1521_LOCUS9722</name>
</gene>
<keyword evidence="1" id="KW-0472">Membrane</keyword>
<dbReference type="EMBL" id="CAUJNA010000890">
    <property type="protein sequence ID" value="CAJ1382327.1"/>
    <property type="molecule type" value="Genomic_DNA"/>
</dbReference>
<keyword evidence="1" id="KW-0812">Transmembrane</keyword>
<feature type="transmembrane region" description="Helical" evidence="1">
    <location>
        <begin position="98"/>
        <end position="118"/>
    </location>
</feature>
<evidence type="ECO:0000313" key="3">
    <source>
        <dbReference type="Proteomes" id="UP001178507"/>
    </source>
</evidence>
<evidence type="ECO:0000256" key="1">
    <source>
        <dbReference type="SAM" id="Phobius"/>
    </source>
</evidence>
<dbReference type="Proteomes" id="UP001178507">
    <property type="component" value="Unassembled WGS sequence"/>
</dbReference>
<accession>A0AA36I7V9</accession>
<keyword evidence="1" id="KW-1133">Transmembrane helix</keyword>
<dbReference type="AlphaFoldDB" id="A0AA36I7V9"/>
<reference evidence="2" key="1">
    <citation type="submission" date="2023-08" db="EMBL/GenBank/DDBJ databases">
        <authorList>
            <person name="Chen Y."/>
            <person name="Shah S."/>
            <person name="Dougan E. K."/>
            <person name="Thang M."/>
            <person name="Chan C."/>
        </authorList>
    </citation>
    <scope>NUCLEOTIDE SEQUENCE</scope>
</reference>
<comment type="caution">
    <text evidence="2">The sequence shown here is derived from an EMBL/GenBank/DDBJ whole genome shotgun (WGS) entry which is preliminary data.</text>
</comment>
<proteinExistence type="predicted"/>
<feature type="transmembrane region" description="Helical" evidence="1">
    <location>
        <begin position="72"/>
        <end position="92"/>
    </location>
</feature>
<name>A0AA36I7V9_9DINO</name>
<organism evidence="2 3">
    <name type="scientific">Effrenium voratum</name>
    <dbReference type="NCBI Taxonomy" id="2562239"/>
    <lineage>
        <taxon>Eukaryota</taxon>
        <taxon>Sar</taxon>
        <taxon>Alveolata</taxon>
        <taxon>Dinophyceae</taxon>
        <taxon>Suessiales</taxon>
        <taxon>Symbiodiniaceae</taxon>
        <taxon>Effrenium</taxon>
    </lineage>
</organism>
<keyword evidence="3" id="KW-1185">Reference proteome</keyword>
<sequence>MGGAFGRDDLSVLGNGGVIVMQSPKVCLLAKPAPPDADAQKFDCLAMLSDAQWQDFIGKLEKIVNRFWSETWQLIGFPVLLLAVVLAVLTIVDELFSFAMVPVFFLAAVSSLGARAFIVAQNSSLDAQIEAWCRELTMSTGGMVNVQYRTRYTGFCNLKIARTTRMLAFMPGVAVGVPAAPTTVFQSPSRPVAQWPLVFPVARERVFLRRVGWARSRWFTHSGALPKLDYILGL</sequence>
<evidence type="ECO:0000313" key="2">
    <source>
        <dbReference type="EMBL" id="CAJ1382327.1"/>
    </source>
</evidence>